<feature type="transmembrane region" description="Helical" evidence="10">
    <location>
        <begin position="105"/>
        <end position="125"/>
    </location>
</feature>
<evidence type="ECO:0000256" key="8">
    <source>
        <dbReference type="ARBA" id="ARBA00022989"/>
    </source>
</evidence>
<name>A0A1W5CXU6_9LECA</name>
<evidence type="ECO:0000256" key="7">
    <source>
        <dbReference type="ARBA" id="ARBA00022692"/>
    </source>
</evidence>
<proteinExistence type="inferred from homology"/>
<evidence type="ECO:0000256" key="9">
    <source>
        <dbReference type="ARBA" id="ARBA00023136"/>
    </source>
</evidence>
<dbReference type="PANTHER" id="PTHR20661">
    <property type="entry name" value="PHOSPHATIDYLINOSITOL-GLYCAN BIOSYNTHESIS CLASS W PROTEIN"/>
    <property type="match status" value="1"/>
</dbReference>
<dbReference type="Proteomes" id="UP000192927">
    <property type="component" value="Unassembled WGS sequence"/>
</dbReference>
<evidence type="ECO:0000256" key="4">
    <source>
        <dbReference type="ARBA" id="ARBA00007559"/>
    </source>
</evidence>
<evidence type="ECO:0000256" key="6">
    <source>
        <dbReference type="ARBA" id="ARBA00022502"/>
    </source>
</evidence>
<accession>A0A1W5CXU6</accession>
<keyword evidence="12" id="KW-1185">Reference proteome</keyword>
<dbReference type="GO" id="GO:0032216">
    <property type="term" value="F:glucosaminyl-phosphatidylinositol O-acyltransferase activity"/>
    <property type="evidence" value="ECO:0007669"/>
    <property type="project" value="TreeGrafter"/>
</dbReference>
<reference evidence="12" key="1">
    <citation type="submission" date="2017-03" db="EMBL/GenBank/DDBJ databases">
        <authorList>
            <person name="Sharma R."/>
            <person name="Thines M."/>
        </authorList>
    </citation>
    <scope>NUCLEOTIDE SEQUENCE [LARGE SCALE GENOMIC DNA]</scope>
</reference>
<dbReference type="InterPro" id="IPR009447">
    <property type="entry name" value="PIGW/GWT1"/>
</dbReference>
<dbReference type="AlphaFoldDB" id="A0A1W5CXU6"/>
<evidence type="ECO:0000256" key="5">
    <source>
        <dbReference type="ARBA" id="ARBA00014495"/>
    </source>
</evidence>
<dbReference type="GO" id="GO:0006506">
    <property type="term" value="P:GPI anchor biosynthetic process"/>
    <property type="evidence" value="ECO:0007669"/>
    <property type="project" value="UniProtKB-UniPathway"/>
</dbReference>
<keyword evidence="6" id="KW-0337">GPI-anchor biosynthesis</keyword>
<sequence>MDLNSKTETATRDCRRLIIRLVSSSFGWILLLVLATSYNYGFGLQVSRRLANLPMSFGYPHSIVRISRSFVSLKRSCSPGYTKPPTRPQKDGESAMATSGVLKAFNANGLAIFLLANLLTGLVNLTMNTLSVGKEGAMGVLVAYAGLLTGIAVTLDAWGIAIKT</sequence>
<comment type="similarity">
    <text evidence="4">Belongs to the PIGW family.</text>
</comment>
<protein>
    <recommendedName>
        <fullName evidence="5">GPI-anchored wall transfer protein 1</fullName>
    </recommendedName>
</protein>
<evidence type="ECO:0000256" key="10">
    <source>
        <dbReference type="SAM" id="Phobius"/>
    </source>
</evidence>
<feature type="transmembrane region" description="Helical" evidence="10">
    <location>
        <begin position="137"/>
        <end position="161"/>
    </location>
</feature>
<dbReference type="EMBL" id="FWEW01000793">
    <property type="protein sequence ID" value="SLM35683.1"/>
    <property type="molecule type" value="Genomic_DNA"/>
</dbReference>
<feature type="transmembrane region" description="Helical" evidence="10">
    <location>
        <begin position="21"/>
        <end position="40"/>
    </location>
</feature>
<keyword evidence="8 10" id="KW-1133">Transmembrane helix</keyword>
<comment type="pathway">
    <text evidence="3">Glycolipid biosynthesis; glycosylphosphatidylinositol-anchor biosynthesis.</text>
</comment>
<evidence type="ECO:0000313" key="12">
    <source>
        <dbReference type="Proteomes" id="UP000192927"/>
    </source>
</evidence>
<dbReference type="GO" id="GO:0072659">
    <property type="term" value="P:protein localization to plasma membrane"/>
    <property type="evidence" value="ECO:0007669"/>
    <property type="project" value="TreeGrafter"/>
</dbReference>
<dbReference type="UniPathway" id="UPA00196"/>
<evidence type="ECO:0000256" key="3">
    <source>
        <dbReference type="ARBA" id="ARBA00004687"/>
    </source>
</evidence>
<dbReference type="Pfam" id="PF06423">
    <property type="entry name" value="GWT1"/>
    <property type="match status" value="1"/>
</dbReference>
<keyword evidence="9 10" id="KW-0472">Membrane</keyword>
<evidence type="ECO:0000313" key="11">
    <source>
        <dbReference type="EMBL" id="SLM35683.1"/>
    </source>
</evidence>
<keyword evidence="7 10" id="KW-0812">Transmembrane</keyword>
<evidence type="ECO:0000256" key="2">
    <source>
        <dbReference type="ARBA" id="ARBA00004477"/>
    </source>
</evidence>
<comment type="subcellular location">
    <subcellularLocation>
        <location evidence="2">Endoplasmic reticulum membrane</location>
        <topology evidence="2">Multi-pass membrane protein</topology>
    </subcellularLocation>
</comment>
<organism evidence="11 12">
    <name type="scientific">Lasallia pustulata</name>
    <dbReference type="NCBI Taxonomy" id="136370"/>
    <lineage>
        <taxon>Eukaryota</taxon>
        <taxon>Fungi</taxon>
        <taxon>Dikarya</taxon>
        <taxon>Ascomycota</taxon>
        <taxon>Pezizomycotina</taxon>
        <taxon>Lecanoromycetes</taxon>
        <taxon>OSLEUM clade</taxon>
        <taxon>Umbilicariomycetidae</taxon>
        <taxon>Umbilicariales</taxon>
        <taxon>Umbilicariaceae</taxon>
        <taxon>Lasallia</taxon>
    </lineage>
</organism>
<comment type="function">
    <text evidence="1">Probable acetyltransferase, which acetylates the inositol ring of phosphatidylinositol during biosynthesis of GPI-anchor.</text>
</comment>
<evidence type="ECO:0000256" key="1">
    <source>
        <dbReference type="ARBA" id="ARBA00002531"/>
    </source>
</evidence>
<dbReference type="PANTHER" id="PTHR20661:SF0">
    <property type="entry name" value="PHOSPHATIDYLINOSITOL-GLYCAN BIOSYNTHESIS CLASS W PROTEIN"/>
    <property type="match status" value="1"/>
</dbReference>
<dbReference type="GO" id="GO:0005789">
    <property type="term" value="C:endoplasmic reticulum membrane"/>
    <property type="evidence" value="ECO:0007669"/>
    <property type="project" value="UniProtKB-SubCell"/>
</dbReference>